<dbReference type="EMBL" id="PNCM01000009">
    <property type="protein sequence ID" value="TMP82822.1"/>
    <property type="molecule type" value="Genomic_DNA"/>
</dbReference>
<dbReference type="EMBL" id="PPSX01000039">
    <property type="protein sequence ID" value="RZQ52942.1"/>
    <property type="molecule type" value="Genomic_DNA"/>
</dbReference>
<dbReference type="AlphaFoldDB" id="A0A4Q7IMI4"/>
<dbReference type="OrthoDB" id="6088948at2"/>
<reference evidence="4" key="3">
    <citation type="submission" date="2019-06" db="EMBL/GenBank/DDBJ databases">
        <title>Co-occurence of chitin degradation, pigmentation and bioactivity in marine Pseudoalteromonas.</title>
        <authorList>
            <person name="Sonnenschein E.C."/>
            <person name="Bech P.K."/>
        </authorList>
    </citation>
    <scope>NUCLEOTIDE SEQUENCE [LARGE SCALE GENOMIC DNA]</scope>
    <source>
        <strain evidence="4">S1189</strain>
    </source>
</reference>
<evidence type="ECO:0000313" key="1">
    <source>
        <dbReference type="EMBL" id="RZQ52942.1"/>
    </source>
</evidence>
<protein>
    <submittedName>
        <fullName evidence="1">Histone family protein nucleoid-structuring protein H-NS</fullName>
    </submittedName>
</protein>
<evidence type="ECO:0000313" key="2">
    <source>
        <dbReference type="EMBL" id="TMP82822.1"/>
    </source>
</evidence>
<reference evidence="1 3" key="2">
    <citation type="submission" date="2018-01" db="EMBL/GenBank/DDBJ databases">
        <title>Co-occurrence of chitin degradation, pigmentation and bioactivity in marine Pseudoalteromonas.</title>
        <authorList>
            <person name="Paulsen S."/>
            <person name="Gram L."/>
            <person name="Machado H."/>
        </authorList>
    </citation>
    <scope>NUCLEOTIDE SEQUENCE [LARGE SCALE GENOMIC DNA]</scope>
    <source>
        <strain evidence="1 3">S3898</strain>
    </source>
</reference>
<dbReference type="RefSeq" id="WP_130255726.1">
    <property type="nucleotide sequence ID" value="NZ_PNCM01000009.1"/>
</dbReference>
<dbReference type="Proteomes" id="UP000307362">
    <property type="component" value="Unassembled WGS sequence"/>
</dbReference>
<name>A0A4Q7IMI4_9GAMM</name>
<dbReference type="Proteomes" id="UP000291338">
    <property type="component" value="Unassembled WGS sequence"/>
</dbReference>
<comment type="caution">
    <text evidence="1">The sequence shown here is derived from an EMBL/GenBank/DDBJ whole genome shotgun (WGS) entry which is preliminary data.</text>
</comment>
<reference evidence="2 4" key="1">
    <citation type="submission" date="2017-12" db="EMBL/GenBank/DDBJ databases">
        <authorList>
            <person name="Paulsen S."/>
            <person name="Gram L.K."/>
        </authorList>
    </citation>
    <scope>NUCLEOTIDE SEQUENCE [LARGE SCALE GENOMIC DNA]</scope>
    <source>
        <strain evidence="2 4">S1189</strain>
    </source>
</reference>
<evidence type="ECO:0000313" key="4">
    <source>
        <dbReference type="Proteomes" id="UP000307362"/>
    </source>
</evidence>
<reference evidence="2" key="4">
    <citation type="submission" date="2019-09" db="EMBL/GenBank/DDBJ databases">
        <title>Co-occurence of chitin degradation, pigmentation and bioactivity in marine Pseudoalteromonas.</title>
        <authorList>
            <person name="Sonnenschein E.C."/>
            <person name="Bech P.K."/>
        </authorList>
    </citation>
    <scope>NUCLEOTIDE SEQUENCE</scope>
    <source>
        <strain evidence="2">S1189</strain>
    </source>
</reference>
<proteinExistence type="predicted"/>
<organism evidence="1 3">
    <name type="scientific">Pseudoalteromonas phenolica</name>
    <dbReference type="NCBI Taxonomy" id="161398"/>
    <lineage>
        <taxon>Bacteria</taxon>
        <taxon>Pseudomonadati</taxon>
        <taxon>Pseudomonadota</taxon>
        <taxon>Gammaproteobacteria</taxon>
        <taxon>Alteromonadales</taxon>
        <taxon>Pseudoalteromonadaceae</taxon>
        <taxon>Pseudoalteromonas</taxon>
    </lineage>
</organism>
<gene>
    <name evidence="1" type="ORF">C1E23_11620</name>
    <name evidence="2" type="ORF">CWB73_03040</name>
</gene>
<accession>A0A4Q7IMI4</accession>
<sequence length="102" mass="11325">MKEIKSFIKSASVSELEKALGLINDAIASQKAQEAAKAEVLALIKDKGLTVEDLLESAPTDKRSKVAIKYRMEKDGEIFEWSGRGKRPKVFVDVDLQQYAVI</sequence>
<dbReference type="Gene3D" id="3.30.160.510">
    <property type="entry name" value="Histone-like nucleoid-structuring protein H-NS"/>
    <property type="match status" value="1"/>
</dbReference>
<evidence type="ECO:0000313" key="3">
    <source>
        <dbReference type="Proteomes" id="UP000291338"/>
    </source>
</evidence>